<keyword evidence="10" id="KW-1185">Reference proteome</keyword>
<dbReference type="SUPFAM" id="SSF75704">
    <property type="entry name" value="Mitotic arrest deficient-like 1, Mad1"/>
    <property type="match status" value="1"/>
</dbReference>
<comment type="caution">
    <text evidence="9">The sequence shown here is derived from an EMBL/GenBank/DDBJ whole genome shotgun (WGS) entry which is preliminary data.</text>
</comment>
<organism evidence="9 10">
    <name type="scientific">Hypothenemus hampei</name>
    <name type="common">Coffee berry borer</name>
    <dbReference type="NCBI Taxonomy" id="57062"/>
    <lineage>
        <taxon>Eukaryota</taxon>
        <taxon>Metazoa</taxon>
        <taxon>Ecdysozoa</taxon>
        <taxon>Arthropoda</taxon>
        <taxon>Hexapoda</taxon>
        <taxon>Insecta</taxon>
        <taxon>Pterygota</taxon>
        <taxon>Neoptera</taxon>
        <taxon>Endopterygota</taxon>
        <taxon>Coleoptera</taxon>
        <taxon>Polyphaga</taxon>
        <taxon>Cucujiformia</taxon>
        <taxon>Curculionidae</taxon>
        <taxon>Scolytinae</taxon>
        <taxon>Hypothenemus</taxon>
    </lineage>
</organism>
<proteinExistence type="inferred from homology"/>
<dbReference type="Pfam" id="PF05557">
    <property type="entry name" value="MAD"/>
    <property type="match status" value="1"/>
</dbReference>
<dbReference type="GO" id="GO:0051301">
    <property type="term" value="P:cell division"/>
    <property type="evidence" value="ECO:0007669"/>
    <property type="project" value="UniProtKB-KW"/>
</dbReference>
<evidence type="ECO:0000313" key="9">
    <source>
        <dbReference type="EMBL" id="KAL1501095.1"/>
    </source>
</evidence>
<protein>
    <submittedName>
        <fullName evidence="9">Uncharacterized protein</fullName>
    </submittedName>
</protein>
<name>A0ABD1ER56_HYPHA</name>
<comment type="subcellular location">
    <subcellularLocation>
        <location evidence="1">Nucleus</location>
    </subcellularLocation>
</comment>
<evidence type="ECO:0000256" key="5">
    <source>
        <dbReference type="ARBA" id="ARBA00023242"/>
    </source>
</evidence>
<dbReference type="GO" id="GO:0005634">
    <property type="term" value="C:nucleus"/>
    <property type="evidence" value="ECO:0007669"/>
    <property type="project" value="UniProtKB-SubCell"/>
</dbReference>
<evidence type="ECO:0000256" key="2">
    <source>
        <dbReference type="ARBA" id="ARBA00008029"/>
    </source>
</evidence>
<keyword evidence="7" id="KW-0175">Coiled coil</keyword>
<evidence type="ECO:0000256" key="6">
    <source>
        <dbReference type="ARBA" id="ARBA00023306"/>
    </source>
</evidence>
<dbReference type="Proteomes" id="UP001566132">
    <property type="component" value="Unassembled WGS sequence"/>
</dbReference>
<dbReference type="PANTHER" id="PTHR23168">
    <property type="entry name" value="MITOTIC SPINDLE ASSEMBLY CHECKPOINT PROTEIN MAD1 MITOTIC ARREST DEFICIENT-LIKE PROTEIN 1"/>
    <property type="match status" value="1"/>
</dbReference>
<dbReference type="InterPro" id="IPR008672">
    <property type="entry name" value="Mad1"/>
</dbReference>
<gene>
    <name evidence="9" type="ORF">ABEB36_006483</name>
</gene>
<evidence type="ECO:0000256" key="1">
    <source>
        <dbReference type="ARBA" id="ARBA00004123"/>
    </source>
</evidence>
<keyword evidence="3" id="KW-0132">Cell division</keyword>
<keyword evidence="5" id="KW-0539">Nucleus</keyword>
<evidence type="ECO:0000256" key="4">
    <source>
        <dbReference type="ARBA" id="ARBA00022776"/>
    </source>
</evidence>
<feature type="coiled-coil region" evidence="7">
    <location>
        <begin position="188"/>
        <end position="318"/>
    </location>
</feature>
<feature type="coiled-coil region" evidence="7">
    <location>
        <begin position="124"/>
        <end position="151"/>
    </location>
</feature>
<sequence>MSETSKMNDTIVQMVNNLKTTGPTAISEPSLKRSLSSSPSLSSSLEEATPTKKFKRQSNFNLSYVASPRETNRLRFDLLEARNIIADLENRIQHMHHVRKQMQLMYDNETESLKRRHDYDRKTIEQLEDQLQTIRQRETALKLELSEMRAKYDQIKVTSEEELMALTKELGDQKDQSQNKISDNSREIYDLKQKLAEMENVLVAAQDDAKTQKELVKELSKELKEKNAAVIELEMKKVELIQVKNQLRSLESAKEDYLEYQQQSKLHAKKLNKFIEMEKENAQLKEDFARLKTNLKNKLLLEEEVHNLKIRVEDHKKLEQRLFELQSQFDRNQAYLNEWKAVARGFCESNDNDAVLPHLLRSSIERLQHQELSLLSEKVEFETQIKTAQHEAKVAKAELEKCQKLIDELKTTGTQKQTLIHRMQKKLQLVSRERDSYRLQLDSYERDLTMIGESGTSIIVQSQKERIDNLEKIVGNYRDLVEKLENDLQEAHPQLYTDVVTIKQEQTARLQQEVAKLRDEKEQLLEQRDRLEIQLESLTTGQDTLHGGQAFHLAINPLAECLKERQQQLESLQEENLKLKNKIRKMEQGLETSKLGEISICPQEVQSLREQVKNNEKQTQKLKDYFKSSIQDFRNVVYMMFGYKIDRPTNSNVYILRNMYAEQPEQLHFQVNADGGLDLMENEYSMTLGHLIGVFLIRQKSIPAFLSTITLELFNQRTATQTY</sequence>
<dbReference type="Gene3D" id="6.10.250.90">
    <property type="match status" value="1"/>
</dbReference>
<dbReference type="Gene3D" id="1.20.5.170">
    <property type="match status" value="1"/>
</dbReference>
<comment type="similarity">
    <text evidence="2">Belongs to the MAD1 family.</text>
</comment>
<evidence type="ECO:0000313" key="10">
    <source>
        <dbReference type="Proteomes" id="UP001566132"/>
    </source>
</evidence>
<dbReference type="Gene3D" id="3.30.457.60">
    <property type="match status" value="1"/>
</dbReference>
<keyword evidence="4" id="KW-0498">Mitosis</keyword>
<dbReference type="AlphaFoldDB" id="A0ABD1ER56"/>
<evidence type="ECO:0000256" key="3">
    <source>
        <dbReference type="ARBA" id="ARBA00022618"/>
    </source>
</evidence>
<evidence type="ECO:0000256" key="8">
    <source>
        <dbReference type="SAM" id="MobiDB-lite"/>
    </source>
</evidence>
<accession>A0ABD1ER56</accession>
<feature type="region of interest" description="Disordered" evidence="8">
    <location>
        <begin position="20"/>
        <end position="52"/>
    </location>
</feature>
<evidence type="ECO:0000256" key="7">
    <source>
        <dbReference type="SAM" id="Coils"/>
    </source>
</evidence>
<feature type="compositionally biased region" description="Low complexity" evidence="8">
    <location>
        <begin position="27"/>
        <end position="47"/>
    </location>
</feature>
<dbReference type="EMBL" id="JBDJPC010000005">
    <property type="protein sequence ID" value="KAL1501095.1"/>
    <property type="molecule type" value="Genomic_DNA"/>
</dbReference>
<keyword evidence="6" id="KW-0131">Cell cycle</keyword>
<feature type="coiled-coil region" evidence="7">
    <location>
        <begin position="378"/>
        <end position="625"/>
    </location>
</feature>
<dbReference type="PANTHER" id="PTHR23168:SF0">
    <property type="entry name" value="MITOTIC SPINDLE ASSEMBLY CHECKPOINT PROTEIN MAD1"/>
    <property type="match status" value="1"/>
</dbReference>
<reference evidence="9 10" key="1">
    <citation type="submission" date="2024-05" db="EMBL/GenBank/DDBJ databases">
        <title>Genetic variation in Jamaican populations of the coffee berry borer (Hypothenemus hampei).</title>
        <authorList>
            <person name="Errbii M."/>
            <person name="Myrie A."/>
        </authorList>
    </citation>
    <scope>NUCLEOTIDE SEQUENCE [LARGE SCALE GENOMIC DNA]</scope>
    <source>
        <strain evidence="9">JA-Hopewell-2020-01-JO</strain>
        <tissue evidence="9">Whole body</tissue>
    </source>
</reference>